<dbReference type="SUPFAM" id="SSF54826">
    <property type="entry name" value="Enolase N-terminal domain-like"/>
    <property type="match status" value="1"/>
</dbReference>
<dbReference type="InterPro" id="IPR036849">
    <property type="entry name" value="Enolase-like_C_sf"/>
</dbReference>
<comment type="caution">
    <text evidence="5">The sequence shown here is derived from an EMBL/GenBank/DDBJ whole genome shotgun (WGS) entry which is preliminary data.</text>
</comment>
<dbReference type="Proteomes" id="UP000252884">
    <property type="component" value="Unassembled WGS sequence"/>
</dbReference>
<evidence type="ECO:0000256" key="3">
    <source>
        <dbReference type="ARBA" id="ARBA00011973"/>
    </source>
</evidence>
<protein>
    <recommendedName>
        <fullName evidence="3">glucarate dehydratase</fullName>
        <ecNumber evidence="3">4.2.1.40</ecNumber>
    </recommendedName>
</protein>
<evidence type="ECO:0000313" key="6">
    <source>
        <dbReference type="Proteomes" id="UP000252884"/>
    </source>
</evidence>
<sequence>MKVASIETIACDAGWRNYYFVKLTTDSGIVGWSEYDEGFGSPGVGNIIDQLSKRLVGQDVRATERFHQEAICLTRPAPGSVIGQAIGALENALLDAKAKALNVPCYELLGGKLRDTIPVYWSHCPTWRINHPKYYQPQVKDLEGVRQSGAEAREKGFKALKTNLFIHDEGDAYAWRSGFAVPFSPALNVERKLIRNVMNHLEALRAGAGQDMDILIDLNFNAKPEGMLRLLRAMSDLDLYWVEIDTSNAASLAFVRSQSAHPIASCETLIGVRSFLPFLEARAMDVAIIDLVWNGALQSMKIAAACDAFDVNIAPHNFYGDLCTMMNAHFCAAVPNLRIMETDVDRIAWEGELYTHQPEYRDGALVVPDRPGWGTDPIEAALRARPPKGTGGLLQYKRAA</sequence>
<dbReference type="EC" id="4.2.1.40" evidence="3"/>
<dbReference type="Gene3D" id="3.30.390.10">
    <property type="entry name" value="Enolase-like, N-terminal domain"/>
    <property type="match status" value="1"/>
</dbReference>
<accession>A0A368XNU6</accession>
<dbReference type="RefSeq" id="WP_114470217.1">
    <property type="nucleotide sequence ID" value="NZ_QPJK01000007.1"/>
</dbReference>
<dbReference type="PANTHER" id="PTHR48080:SF4">
    <property type="entry name" value="GLUCARATE DEHYDRATASE"/>
    <property type="match status" value="1"/>
</dbReference>
<comment type="catalytic activity">
    <reaction evidence="1">
        <text>D-glucarate = 5-dehydro-4-deoxy-D-glucarate + H2O</text>
        <dbReference type="Rhea" id="RHEA:14573"/>
        <dbReference type="ChEBI" id="CHEBI:15377"/>
        <dbReference type="ChEBI" id="CHEBI:30612"/>
        <dbReference type="ChEBI" id="CHEBI:42819"/>
        <dbReference type="EC" id="4.2.1.40"/>
    </reaction>
</comment>
<comment type="pathway">
    <text evidence="2">Carbohydrate acid metabolism; D-glucarate degradation; 2,5-dioxopentanoate from D-glucarate: step 1/2.</text>
</comment>
<dbReference type="CDD" id="cd03316">
    <property type="entry name" value="MR_like"/>
    <property type="match status" value="1"/>
</dbReference>
<dbReference type="SFLD" id="SFLDS00001">
    <property type="entry name" value="Enolase"/>
    <property type="match status" value="1"/>
</dbReference>
<evidence type="ECO:0000256" key="1">
    <source>
        <dbReference type="ARBA" id="ARBA00001426"/>
    </source>
</evidence>
<name>A0A368XNU6_9BURK</name>
<dbReference type="InterPro" id="IPR034593">
    <property type="entry name" value="DgoD-like"/>
</dbReference>
<dbReference type="Pfam" id="PF02746">
    <property type="entry name" value="MR_MLE_N"/>
    <property type="match status" value="1"/>
</dbReference>
<dbReference type="InterPro" id="IPR013341">
    <property type="entry name" value="Mandelate_racemase_N_dom"/>
</dbReference>
<gene>
    <name evidence="5" type="ORF">DES41_107209</name>
</gene>
<dbReference type="EMBL" id="QPJK01000007">
    <property type="protein sequence ID" value="RCW68688.1"/>
    <property type="molecule type" value="Genomic_DNA"/>
</dbReference>
<dbReference type="SUPFAM" id="SSF51604">
    <property type="entry name" value="Enolase C-terminal domain-like"/>
    <property type="match status" value="1"/>
</dbReference>
<evidence type="ECO:0000256" key="2">
    <source>
        <dbReference type="ARBA" id="ARBA00005183"/>
    </source>
</evidence>
<dbReference type="Gene3D" id="3.20.20.120">
    <property type="entry name" value="Enolase-like C-terminal domain"/>
    <property type="match status" value="1"/>
</dbReference>
<reference evidence="5 6" key="1">
    <citation type="submission" date="2018-07" db="EMBL/GenBank/DDBJ databases">
        <title>Genomic Encyclopedia of Type Strains, Phase IV (KMG-IV): sequencing the most valuable type-strain genomes for metagenomic binning, comparative biology and taxonomic classification.</title>
        <authorList>
            <person name="Goeker M."/>
        </authorList>
    </citation>
    <scope>NUCLEOTIDE SEQUENCE [LARGE SCALE GENOMIC DNA]</scope>
    <source>
        <strain evidence="5 6">DSM 21634</strain>
    </source>
</reference>
<proteinExistence type="predicted"/>
<feature type="domain" description="Mandelate racemase/muconate lactonizing enzyme C-terminal" evidence="4">
    <location>
        <begin position="142"/>
        <end position="262"/>
    </location>
</feature>
<dbReference type="Pfam" id="PF13378">
    <property type="entry name" value="MR_MLE_C"/>
    <property type="match status" value="1"/>
</dbReference>
<dbReference type="SMART" id="SM00922">
    <property type="entry name" value="MR_MLE"/>
    <property type="match status" value="1"/>
</dbReference>
<organism evidence="5 6">
    <name type="scientific">Pseudorhodoferax soli</name>
    <dbReference type="NCBI Taxonomy" id="545864"/>
    <lineage>
        <taxon>Bacteria</taxon>
        <taxon>Pseudomonadati</taxon>
        <taxon>Pseudomonadota</taxon>
        <taxon>Betaproteobacteria</taxon>
        <taxon>Burkholderiales</taxon>
        <taxon>Comamonadaceae</taxon>
    </lineage>
</organism>
<dbReference type="InterPro" id="IPR029065">
    <property type="entry name" value="Enolase_C-like"/>
</dbReference>
<keyword evidence="6" id="KW-1185">Reference proteome</keyword>
<dbReference type="InterPro" id="IPR029017">
    <property type="entry name" value="Enolase-like_N"/>
</dbReference>
<evidence type="ECO:0000259" key="4">
    <source>
        <dbReference type="SMART" id="SM00922"/>
    </source>
</evidence>
<dbReference type="GO" id="GO:0008872">
    <property type="term" value="F:glucarate dehydratase activity"/>
    <property type="evidence" value="ECO:0007669"/>
    <property type="project" value="UniProtKB-EC"/>
</dbReference>
<dbReference type="AlphaFoldDB" id="A0A368XNU6"/>
<dbReference type="SFLD" id="SFLDG00179">
    <property type="entry name" value="mandelate_racemase"/>
    <property type="match status" value="1"/>
</dbReference>
<dbReference type="PANTHER" id="PTHR48080">
    <property type="entry name" value="D-GALACTONATE DEHYDRATASE-RELATED"/>
    <property type="match status" value="1"/>
</dbReference>
<dbReference type="OrthoDB" id="103536at2"/>
<evidence type="ECO:0000313" key="5">
    <source>
        <dbReference type="EMBL" id="RCW68688.1"/>
    </source>
</evidence>
<dbReference type="InterPro" id="IPR013342">
    <property type="entry name" value="Mandelate_racemase_C"/>
</dbReference>